<dbReference type="EMBL" id="WIXK01000003">
    <property type="protein sequence ID" value="MQY42282.1"/>
    <property type="molecule type" value="Genomic_DNA"/>
</dbReference>
<keyword evidence="2" id="KW-0808">Transferase</keyword>
<reference evidence="2 3" key="1">
    <citation type="submission" date="2019-10" db="EMBL/GenBank/DDBJ databases">
        <title>Epibacterium sp. nov., isolated from seawater.</title>
        <authorList>
            <person name="Zhang X."/>
            <person name="Li N."/>
        </authorList>
    </citation>
    <scope>NUCLEOTIDE SEQUENCE [LARGE SCALE GENOMIC DNA]</scope>
    <source>
        <strain evidence="2 3">SM1969</strain>
    </source>
</reference>
<dbReference type="PANTHER" id="PTHR21015">
    <property type="entry name" value="UDP-N-ACETYLGLUCOSAMINE--N-ACETYLMURAMYL-(PENTAPEPTIDE) PYROPHOSPHORYL-UNDECAPRENOL N-ACETYLGLUCOSAMINE TRANSFERASE 1"/>
    <property type="match status" value="1"/>
</dbReference>
<dbReference type="RefSeq" id="WP_153546319.1">
    <property type="nucleotide sequence ID" value="NZ_WIXK01000003.1"/>
</dbReference>
<organism evidence="2 3">
    <name type="scientific">Tritonibacter aquimaris</name>
    <dbReference type="NCBI Taxonomy" id="2663379"/>
    <lineage>
        <taxon>Bacteria</taxon>
        <taxon>Pseudomonadati</taxon>
        <taxon>Pseudomonadota</taxon>
        <taxon>Alphaproteobacteria</taxon>
        <taxon>Rhodobacterales</taxon>
        <taxon>Paracoccaceae</taxon>
        <taxon>Tritonibacter</taxon>
    </lineage>
</organism>
<gene>
    <name evidence="2" type="ORF">GG681_06485</name>
</gene>
<comment type="caution">
    <text evidence="2">The sequence shown here is derived from an EMBL/GenBank/DDBJ whole genome shotgun (WGS) entry which is preliminary data.</text>
</comment>
<dbReference type="PANTHER" id="PTHR21015:SF28">
    <property type="entry name" value="SLL1722 PROTEIN"/>
    <property type="match status" value="1"/>
</dbReference>
<evidence type="ECO:0000313" key="2">
    <source>
        <dbReference type="EMBL" id="MQY42282.1"/>
    </source>
</evidence>
<dbReference type="InterPro" id="IPR007235">
    <property type="entry name" value="Glyco_trans_28_C"/>
</dbReference>
<dbReference type="Proteomes" id="UP000436694">
    <property type="component" value="Unassembled WGS sequence"/>
</dbReference>
<name>A0A844AWI3_9RHOB</name>
<sequence>MKVQIVVTHLLGTGHLARARTLGRAFQDAGHQVQIVSGGMKAPQLAMDDLALVQLPPLRSDGVNFSRLLTQTNDVADDTYLTARRDALVRAFTEFKPDVLITELYPFGRRSLRHEFGTLLETAKAAAKPPLILASIRDILAPPSKPKKSEHAEAMIDAFYDGVLVHSLEATTPLSISWPVSEQLAAKLHYTGYVAAPAPTPIPAGTGEILVSAGGGAVGDDLFRTACEAAKHTPDLTWRLLVGGTPDRITALKSLNSPAIIEPARPDFRQMLAGAAASISMCGYNTALDVLQTGVPAVFVPFDAGNEVEQGLRAAALSQLNAISVVKNSNLTAESLLNAVTQIRSAPKRAAMNEGFNGAEEAVRITCALLKDSQHAH</sequence>
<dbReference type="GO" id="GO:0016758">
    <property type="term" value="F:hexosyltransferase activity"/>
    <property type="evidence" value="ECO:0007669"/>
    <property type="project" value="InterPro"/>
</dbReference>
<evidence type="ECO:0000313" key="3">
    <source>
        <dbReference type="Proteomes" id="UP000436694"/>
    </source>
</evidence>
<dbReference type="AlphaFoldDB" id="A0A844AWI3"/>
<keyword evidence="3" id="KW-1185">Reference proteome</keyword>
<protein>
    <submittedName>
        <fullName evidence="2">Glycosyltransferase</fullName>
    </submittedName>
</protein>
<feature type="domain" description="Glycosyl transferase family 28 C-terminal" evidence="1">
    <location>
        <begin position="265"/>
        <end position="354"/>
    </location>
</feature>
<dbReference type="SUPFAM" id="SSF53756">
    <property type="entry name" value="UDP-Glycosyltransferase/glycogen phosphorylase"/>
    <property type="match status" value="1"/>
</dbReference>
<dbReference type="Pfam" id="PF04101">
    <property type="entry name" value="Glyco_tran_28_C"/>
    <property type="match status" value="1"/>
</dbReference>
<dbReference type="Gene3D" id="3.40.50.2000">
    <property type="entry name" value="Glycogen Phosphorylase B"/>
    <property type="match status" value="2"/>
</dbReference>
<accession>A0A844AWI3</accession>
<proteinExistence type="predicted"/>
<evidence type="ECO:0000259" key="1">
    <source>
        <dbReference type="Pfam" id="PF04101"/>
    </source>
</evidence>